<reference evidence="1 2" key="3">
    <citation type="journal article" date="2017" name="Int. J. Syst. Evol. Microbiol.">
        <title>Adaptation of Surface-Associated Bacteria to the Open Ocean: A Genomically Distinct Subpopulation of Phaeobacter gallaeciensis Colonizes Pacific Mesozooplankton.</title>
        <authorList>
            <person name="Freese H.M."/>
            <person name="Methner A."/>
            <person name="Overmann J."/>
        </authorList>
    </citation>
    <scope>NUCLEOTIDE SEQUENCE [LARGE SCALE GENOMIC DNA]</scope>
    <source>
        <strain evidence="1 2">P36</strain>
    </source>
</reference>
<name>A0ABM6PGA0_9RHOB</name>
<dbReference type="Proteomes" id="UP000218891">
    <property type="component" value="Chromosome"/>
</dbReference>
<keyword evidence="2" id="KW-1185">Reference proteome</keyword>
<proteinExistence type="predicted"/>
<evidence type="ECO:0000313" key="1">
    <source>
        <dbReference type="EMBL" id="ATG36762.1"/>
    </source>
</evidence>
<reference evidence="1 2" key="2">
    <citation type="journal article" date="2017" name="Genome Biol. Evol.">
        <title>Trajectories and Drivers of Genome Evolution in Surface-Associated Marine Phaeobacter.</title>
        <authorList>
            <person name="Freese H.M."/>
            <person name="Sikorski J."/>
            <person name="Bunk B."/>
            <person name="Scheuner C."/>
            <person name="Meier-Kolthoff J.P."/>
            <person name="Sproer C."/>
            <person name="Gram L."/>
            <person name="Overmann J."/>
        </authorList>
    </citation>
    <scope>NUCLEOTIDE SEQUENCE [LARGE SCALE GENOMIC DNA]</scope>
    <source>
        <strain evidence="1 2">P36</strain>
    </source>
</reference>
<reference evidence="1 2" key="1">
    <citation type="journal article" date="2017" name="Front. Microbiol.">
        <title>Phaeobacter piscinae sp. nov., a species of the Roseobacter group and potential aquaculture probiont.</title>
        <authorList>
            <person name="Sonnenschein E.C."/>
            <person name="Phippen C.B.W."/>
            <person name="Nielsen K.F."/>
            <person name="Mateiu R.V."/>
            <person name="Melchiorsen J."/>
            <person name="Gram L."/>
            <person name="Overmann J."/>
            <person name="Freese H.M."/>
        </authorList>
    </citation>
    <scope>NUCLEOTIDE SEQUENCE [LARGE SCALE GENOMIC DNA]</scope>
    <source>
        <strain evidence="1 2">P36</strain>
    </source>
</reference>
<dbReference type="EMBL" id="CP010643">
    <property type="protein sequence ID" value="ATG36762.1"/>
    <property type="molecule type" value="Genomic_DNA"/>
</dbReference>
<accession>A0ABM6PGA0</accession>
<organism evidence="1 2">
    <name type="scientific">Phaeobacter piscinae</name>
    <dbReference type="NCBI Taxonomy" id="1580596"/>
    <lineage>
        <taxon>Bacteria</taxon>
        <taxon>Pseudomonadati</taxon>
        <taxon>Pseudomonadota</taxon>
        <taxon>Alphaproteobacteria</taxon>
        <taxon>Rhodobacterales</taxon>
        <taxon>Roseobacteraceae</taxon>
        <taxon>Phaeobacter</taxon>
    </lineage>
</organism>
<evidence type="ECO:0000313" key="2">
    <source>
        <dbReference type="Proteomes" id="UP000218891"/>
    </source>
</evidence>
<sequence>MIFPFDSPSEALAWLSAMSGFKKEEIRQYNIFIDAVEKLGDRYEEIYEKSENLNSSVMLTYSGLSTLLFALSKSQGLEAQRNWMVENLYVANGSLANVLFYFFGLAGEGGRDPEDILGTMYTNLLVHIDDSEFASLIRYLLFDPPVDTKDFTRIAQLMANQPIVDQYELGANFICSNYFMLAGSDDRNLSSFWNSMVAACDWRATGISILRGDVEVKHVFLPLSDRNSENFFQDRLEAQRGADFNEREFRTSLANDFFCLKSSPGAYLASSAYLLKSANSIDEYQRGLARREIVQAYRTHKTPAEAGRRKVRLNFESLRDELDKLQSDLERREVFRLVCLCGIEERRLFDVLICLYEITQVDRAAYTYFPTNLFFERFGEDEIIEASTDLRIPISISRIERDLYDKDESVLYLSVERVLEEFEVLKPSELTAEPGEISHFLFEACTLECLRQSLEFVSKSEVEEERIDVLRQLAEVDPDSRDKYEEEAQRIIGRQTVDELLQRYEVGKIHCDEKAILAWAKEELAAKFIRLQDFIAEDLLPVERDAELEFLSHISSGKEGAFTFKVPSSEALSIANSITTDLARKYALDPRHGIDSYLSLGMRHGELEEHLRAPLSNRQLLTVRGPTGYEETDFWCRTYHPEVGIKIGQVLARFSEKYNETLKKIKDEKIQVNRDEKPDGIIDLEWQQVETLSFSSTFSKVGSIESLLEEFSSFYWATVEQKLAPARTKVITEIGPILHDLLDELKKEVEAETGVLKLGPFTDELTRARSDLDAALKELASWHNVARSTDSEPISLVDIISAAQRIVTRLHPRFRPDINLTGDINVSLTSSLHTLIEVFKALFFNVFEHSGVDTPQIFVQIDATVINQLIVNFSSSIDDIETAEGAAAEANERIRTGEYEARLPKEGGSGLPKVARATVKDGKPNTVISVDSDRSLFCVQMNFNLLHL</sequence>
<protein>
    <submittedName>
        <fullName evidence="1">Uncharacterized protein</fullName>
    </submittedName>
</protein>
<gene>
    <name evidence="1" type="ORF">PhaeoP36_02652</name>
</gene>
<reference evidence="1 2" key="4">
    <citation type="journal article" date="2018" name="Environ. Microbiol. Rep.">
        <title>Phylogenetic distribution of roseobacticides in the Roseobacter group and their effect on microalgae.</title>
        <authorList>
            <person name="Sonnenschein E.C."/>
            <person name="Phippen C.B."/>
            <person name="Bentzon-Tilia M."/>
            <person name="Rasmussen S.A."/>
            <person name="Nielsen K.F."/>
            <person name="Gram L."/>
        </authorList>
    </citation>
    <scope>NUCLEOTIDE SEQUENCE [LARGE SCALE GENOMIC DNA]</scope>
    <source>
        <strain evidence="1 2">P36</strain>
    </source>
</reference>